<protein>
    <submittedName>
        <fullName evidence="3">Phasin</fullName>
    </submittedName>
</protein>
<sequence>MNETFAKAFQDQMAAASSAFSKFEVPAPFRDMAEKSVQTARGNYEKFKTAAEQTTDMFEDTFSTSAKGVAEYNVKSLEILRTNMNSAFDFFASVLTAKSPSEAVELSTAHLRQQYESLQAQAKELSSLAQKIATDTSEPIKSSVEKTFRTAA</sequence>
<comment type="caution">
    <text evidence="3">The sequence shown here is derived from an EMBL/GenBank/DDBJ whole genome shotgun (WGS) entry which is preliminary data.</text>
</comment>
<name>A0A4R3LMH9_9HYPH</name>
<dbReference type="Pfam" id="PF09361">
    <property type="entry name" value="Phasin_2"/>
    <property type="match status" value="1"/>
</dbReference>
<evidence type="ECO:0000313" key="3">
    <source>
        <dbReference type="EMBL" id="TCT01580.1"/>
    </source>
</evidence>
<gene>
    <name evidence="3" type="ORF">EDC64_11880</name>
</gene>
<feature type="domain" description="Phasin" evidence="2">
    <location>
        <begin position="45"/>
        <end position="143"/>
    </location>
</feature>
<organism evidence="3 4">
    <name type="scientific">Aquabacter spiritensis</name>
    <dbReference type="NCBI Taxonomy" id="933073"/>
    <lineage>
        <taxon>Bacteria</taxon>
        <taxon>Pseudomonadati</taxon>
        <taxon>Pseudomonadota</taxon>
        <taxon>Alphaproteobacteria</taxon>
        <taxon>Hyphomicrobiales</taxon>
        <taxon>Xanthobacteraceae</taxon>
        <taxon>Aquabacter</taxon>
    </lineage>
</organism>
<dbReference type="RefSeq" id="WP_132035296.1">
    <property type="nucleotide sequence ID" value="NZ_SMAI01000018.1"/>
</dbReference>
<dbReference type="InterPro" id="IPR010234">
    <property type="entry name" value="Phasin_subfam-2"/>
</dbReference>
<feature type="compositionally biased region" description="Basic and acidic residues" evidence="1">
    <location>
        <begin position="143"/>
        <end position="152"/>
    </location>
</feature>
<dbReference type="NCBIfam" id="TIGR01985">
    <property type="entry name" value="phasin_2"/>
    <property type="match status" value="1"/>
</dbReference>
<evidence type="ECO:0000256" key="1">
    <source>
        <dbReference type="SAM" id="MobiDB-lite"/>
    </source>
</evidence>
<dbReference type="AlphaFoldDB" id="A0A4R3LMH9"/>
<proteinExistence type="predicted"/>
<evidence type="ECO:0000259" key="2">
    <source>
        <dbReference type="Pfam" id="PF09361"/>
    </source>
</evidence>
<reference evidence="3 4" key="1">
    <citation type="submission" date="2019-03" db="EMBL/GenBank/DDBJ databases">
        <title>Genomic Encyclopedia of Type Strains, Phase IV (KMG-IV): sequencing the most valuable type-strain genomes for metagenomic binning, comparative biology and taxonomic classification.</title>
        <authorList>
            <person name="Goeker M."/>
        </authorList>
    </citation>
    <scope>NUCLEOTIDE SEQUENCE [LARGE SCALE GENOMIC DNA]</scope>
    <source>
        <strain evidence="3 4">DSM 9035</strain>
    </source>
</reference>
<dbReference type="OrthoDB" id="8479257at2"/>
<evidence type="ECO:0000313" key="4">
    <source>
        <dbReference type="Proteomes" id="UP000294664"/>
    </source>
</evidence>
<keyword evidence="4" id="KW-1185">Reference proteome</keyword>
<dbReference type="EMBL" id="SMAI01000018">
    <property type="protein sequence ID" value="TCT01580.1"/>
    <property type="molecule type" value="Genomic_DNA"/>
</dbReference>
<dbReference type="Proteomes" id="UP000294664">
    <property type="component" value="Unassembled WGS sequence"/>
</dbReference>
<dbReference type="InterPro" id="IPR018968">
    <property type="entry name" value="Phasin"/>
</dbReference>
<feature type="region of interest" description="Disordered" evidence="1">
    <location>
        <begin position="133"/>
        <end position="152"/>
    </location>
</feature>
<accession>A0A4R3LMH9</accession>